<gene>
    <name evidence="1" type="ORF">LARSCL_LOCUS11463</name>
</gene>
<name>A0AAV2AFA4_9ARAC</name>
<evidence type="ECO:0000313" key="1">
    <source>
        <dbReference type="EMBL" id="CAL1281238.1"/>
    </source>
</evidence>
<keyword evidence="2" id="KW-1185">Reference proteome</keyword>
<dbReference type="EMBL" id="CAXIEN010000141">
    <property type="protein sequence ID" value="CAL1281238.1"/>
    <property type="molecule type" value="Genomic_DNA"/>
</dbReference>
<comment type="caution">
    <text evidence="1">The sequence shown here is derived from an EMBL/GenBank/DDBJ whole genome shotgun (WGS) entry which is preliminary data.</text>
</comment>
<accession>A0AAV2AFA4</accession>
<sequence>MDDYLVNLSFAGNLLKYLFRKLHFPWKNPYIYIFGKDCPKSRFDENIGDAVNTIWKKNAEDFEACYIELKKKGVKDKEAFSKYAMNAADSYFSKGYSPGSFLGYCAIVLGVATFYYEFPQNGVPETSVEVIALVLFAHQLTGQFYKHDGWDGLTKTSLLFNAVQNKCQ</sequence>
<evidence type="ECO:0000313" key="2">
    <source>
        <dbReference type="Proteomes" id="UP001497382"/>
    </source>
</evidence>
<proteinExistence type="predicted"/>
<dbReference type="AlphaFoldDB" id="A0AAV2AFA4"/>
<protein>
    <submittedName>
        <fullName evidence="1">Uncharacterized protein</fullName>
    </submittedName>
</protein>
<dbReference type="Proteomes" id="UP001497382">
    <property type="component" value="Unassembled WGS sequence"/>
</dbReference>
<organism evidence="1 2">
    <name type="scientific">Larinioides sclopetarius</name>
    <dbReference type="NCBI Taxonomy" id="280406"/>
    <lineage>
        <taxon>Eukaryota</taxon>
        <taxon>Metazoa</taxon>
        <taxon>Ecdysozoa</taxon>
        <taxon>Arthropoda</taxon>
        <taxon>Chelicerata</taxon>
        <taxon>Arachnida</taxon>
        <taxon>Araneae</taxon>
        <taxon>Araneomorphae</taxon>
        <taxon>Entelegynae</taxon>
        <taxon>Araneoidea</taxon>
        <taxon>Araneidae</taxon>
        <taxon>Larinioides</taxon>
    </lineage>
</organism>
<reference evidence="1 2" key="1">
    <citation type="submission" date="2024-04" db="EMBL/GenBank/DDBJ databases">
        <authorList>
            <person name="Rising A."/>
            <person name="Reimegard J."/>
            <person name="Sonavane S."/>
            <person name="Akerstrom W."/>
            <person name="Nylinder S."/>
            <person name="Hedman E."/>
            <person name="Kallberg Y."/>
        </authorList>
    </citation>
    <scope>NUCLEOTIDE SEQUENCE [LARGE SCALE GENOMIC DNA]</scope>
</reference>